<keyword evidence="4" id="KW-0997">Cell inner membrane</keyword>
<keyword evidence="8 9" id="KW-0472">Membrane</keyword>
<evidence type="ECO:0008006" key="12">
    <source>
        <dbReference type="Google" id="ProtNLM"/>
    </source>
</evidence>
<accession>A0A7T5RIX0</accession>
<evidence type="ECO:0000256" key="4">
    <source>
        <dbReference type="ARBA" id="ARBA00022519"/>
    </source>
</evidence>
<keyword evidence="6" id="KW-0029">Amino-acid transport</keyword>
<dbReference type="AlphaFoldDB" id="A0A7T5RIX0"/>
<feature type="transmembrane region" description="Helical" evidence="9">
    <location>
        <begin position="355"/>
        <end position="374"/>
    </location>
</feature>
<feature type="transmembrane region" description="Helical" evidence="9">
    <location>
        <begin position="142"/>
        <end position="163"/>
    </location>
</feature>
<feature type="transmembrane region" description="Helical" evidence="9">
    <location>
        <begin position="33"/>
        <end position="53"/>
    </location>
</feature>
<evidence type="ECO:0000256" key="5">
    <source>
        <dbReference type="ARBA" id="ARBA00022692"/>
    </source>
</evidence>
<evidence type="ECO:0000256" key="9">
    <source>
        <dbReference type="SAM" id="Phobius"/>
    </source>
</evidence>
<keyword evidence="5 9" id="KW-0812">Transmembrane</keyword>
<feature type="transmembrane region" description="Helical" evidence="9">
    <location>
        <begin position="74"/>
        <end position="99"/>
    </location>
</feature>
<feature type="transmembrane region" description="Helical" evidence="9">
    <location>
        <begin position="288"/>
        <end position="306"/>
    </location>
</feature>
<dbReference type="PANTHER" id="PTHR46997">
    <property type="entry name" value="LOW AFFINITY TRYPTOPHAN PERMEASE-RELATED"/>
    <property type="match status" value="1"/>
</dbReference>
<organism evidence="10 11">
    <name type="scientific">Candidatus Sungiibacteriota bacterium</name>
    <dbReference type="NCBI Taxonomy" id="2750080"/>
    <lineage>
        <taxon>Bacteria</taxon>
        <taxon>Candidatus Sungiibacteriota</taxon>
    </lineage>
</organism>
<dbReference type="GO" id="GO:0015173">
    <property type="term" value="F:aromatic amino acid transmembrane transporter activity"/>
    <property type="evidence" value="ECO:0007669"/>
    <property type="project" value="InterPro"/>
</dbReference>
<feature type="transmembrane region" description="Helical" evidence="9">
    <location>
        <begin position="255"/>
        <end position="276"/>
    </location>
</feature>
<evidence type="ECO:0000256" key="3">
    <source>
        <dbReference type="ARBA" id="ARBA00022475"/>
    </source>
</evidence>
<keyword evidence="2" id="KW-0813">Transport</keyword>
<gene>
    <name evidence="10" type="ORF">HYW89_02855</name>
</gene>
<reference evidence="10 11" key="1">
    <citation type="submission" date="2020-07" db="EMBL/GenBank/DDBJ databases">
        <title>Huge and variable diversity of episymbiotic CPR bacteria and DPANN archaea in groundwater ecosystems.</title>
        <authorList>
            <person name="He C.Y."/>
            <person name="Keren R."/>
            <person name="Whittaker M."/>
            <person name="Farag I.F."/>
            <person name="Doudna J."/>
            <person name="Cate J.H.D."/>
            <person name="Banfield J.F."/>
        </authorList>
    </citation>
    <scope>NUCLEOTIDE SEQUENCE [LARGE SCALE GENOMIC DNA]</scope>
    <source>
        <strain evidence="10">NC_groundwater_541_Ag_S-0.1um_46_50</strain>
    </source>
</reference>
<proteinExistence type="predicted"/>
<keyword evidence="3" id="KW-1003">Cell membrane</keyword>
<evidence type="ECO:0000256" key="2">
    <source>
        <dbReference type="ARBA" id="ARBA00022448"/>
    </source>
</evidence>
<keyword evidence="7 9" id="KW-1133">Transmembrane helix</keyword>
<sequence length="375" mass="40386">MAKFLEAVLILSGMIIGVGMFGIPFSFARAGFWLGVVELAILAGVITLFHLLYGKIVLATQGAHRLPGYVRFYLGSRAGIISWASALFGISLTLLAYVLVGSFFLDNIFKVFWSGSNQIFWMGAVVMVGAAINLFSLKKEALVNGILTGVLIFFILGLIFFLLPQTATPNFTGFNPANLFIPYGVLLFALSGGVVIPEVIEVLGRNVKKAQSAIIIGTLLPALLYLFFALAVVGVSGAETSEDAISGLLAAGKNLIFWGSAIGFLAVFTSFVVLNSNFQSLLTLDLKISSKVSWFIVSLLPVALYFAGFKSFVAVIAAVGALAVGIDSALIVAAHFVLRRREGWLPRPASYLWRFLLYGMIAAGVVYELFNILWL</sequence>
<dbReference type="Pfam" id="PF03222">
    <property type="entry name" value="Trp_Tyr_perm"/>
    <property type="match status" value="1"/>
</dbReference>
<evidence type="ECO:0000256" key="1">
    <source>
        <dbReference type="ARBA" id="ARBA00004429"/>
    </source>
</evidence>
<evidence type="ECO:0000313" key="10">
    <source>
        <dbReference type="EMBL" id="QQG44924.1"/>
    </source>
</evidence>
<dbReference type="EMBL" id="CP066690">
    <property type="protein sequence ID" value="QQG44924.1"/>
    <property type="molecule type" value="Genomic_DNA"/>
</dbReference>
<dbReference type="GO" id="GO:0003333">
    <property type="term" value="P:amino acid transmembrane transport"/>
    <property type="evidence" value="ECO:0007669"/>
    <property type="project" value="InterPro"/>
</dbReference>
<feature type="transmembrane region" description="Helical" evidence="9">
    <location>
        <begin position="7"/>
        <end position="27"/>
    </location>
</feature>
<dbReference type="PANTHER" id="PTHR46997:SF2">
    <property type="entry name" value="TYROSINE-SPECIFIC TRANSPORT SYSTEM"/>
    <property type="match status" value="1"/>
</dbReference>
<evidence type="ECO:0000256" key="7">
    <source>
        <dbReference type="ARBA" id="ARBA00022989"/>
    </source>
</evidence>
<evidence type="ECO:0000256" key="6">
    <source>
        <dbReference type="ARBA" id="ARBA00022970"/>
    </source>
</evidence>
<dbReference type="GO" id="GO:0005886">
    <property type="term" value="C:plasma membrane"/>
    <property type="evidence" value="ECO:0007669"/>
    <property type="project" value="UniProtKB-SubCell"/>
</dbReference>
<evidence type="ECO:0000256" key="8">
    <source>
        <dbReference type="ARBA" id="ARBA00023136"/>
    </source>
</evidence>
<feature type="transmembrane region" description="Helical" evidence="9">
    <location>
        <begin position="212"/>
        <end position="235"/>
    </location>
</feature>
<feature type="transmembrane region" description="Helical" evidence="9">
    <location>
        <begin position="312"/>
        <end position="334"/>
    </location>
</feature>
<name>A0A7T5RIX0_9BACT</name>
<evidence type="ECO:0000313" key="11">
    <source>
        <dbReference type="Proteomes" id="UP000595618"/>
    </source>
</evidence>
<comment type="subcellular location">
    <subcellularLocation>
        <location evidence="1">Cell inner membrane</location>
        <topology evidence="1">Multi-pass membrane protein</topology>
    </subcellularLocation>
</comment>
<dbReference type="InterPro" id="IPR013059">
    <property type="entry name" value="Trp_tyr_transpt"/>
</dbReference>
<feature type="transmembrane region" description="Helical" evidence="9">
    <location>
        <begin position="183"/>
        <end position="200"/>
    </location>
</feature>
<protein>
    <recommendedName>
        <fullName evidence="12">Amino acid permease</fullName>
    </recommendedName>
</protein>
<dbReference type="Proteomes" id="UP000595618">
    <property type="component" value="Chromosome"/>
</dbReference>
<feature type="transmembrane region" description="Helical" evidence="9">
    <location>
        <begin position="119"/>
        <end position="135"/>
    </location>
</feature>
<dbReference type="InterPro" id="IPR018227">
    <property type="entry name" value="Amino_acid_transport_2"/>
</dbReference>
<dbReference type="Gene3D" id="1.20.1740.10">
    <property type="entry name" value="Amino acid/polyamine transporter I"/>
    <property type="match status" value="1"/>
</dbReference>